<evidence type="ECO:0000313" key="8">
    <source>
        <dbReference type="Proteomes" id="UP000028545"/>
    </source>
</evidence>
<evidence type="ECO:0000256" key="4">
    <source>
        <dbReference type="ARBA" id="ARBA00023136"/>
    </source>
</evidence>
<keyword evidence="3 6" id="KW-1133">Transmembrane helix</keyword>
<dbReference type="GO" id="GO:0015087">
    <property type="term" value="F:cobalt ion transmembrane transporter activity"/>
    <property type="evidence" value="ECO:0007669"/>
    <property type="project" value="TreeGrafter"/>
</dbReference>
<dbReference type="Pfam" id="PF01544">
    <property type="entry name" value="CorA"/>
    <property type="match status" value="1"/>
</dbReference>
<dbReference type="AlphaFoldDB" id="A0A084FZQ5"/>
<organism evidence="7 8">
    <name type="scientific">Pseudallescheria apiosperma</name>
    <name type="common">Scedosporium apiospermum</name>
    <dbReference type="NCBI Taxonomy" id="563466"/>
    <lineage>
        <taxon>Eukaryota</taxon>
        <taxon>Fungi</taxon>
        <taxon>Dikarya</taxon>
        <taxon>Ascomycota</taxon>
        <taxon>Pezizomycotina</taxon>
        <taxon>Sordariomycetes</taxon>
        <taxon>Hypocreomycetidae</taxon>
        <taxon>Microascales</taxon>
        <taxon>Microascaceae</taxon>
        <taxon>Scedosporium</taxon>
    </lineage>
</organism>
<evidence type="ECO:0000256" key="3">
    <source>
        <dbReference type="ARBA" id="ARBA00022989"/>
    </source>
</evidence>
<dbReference type="GO" id="GO:0000287">
    <property type="term" value="F:magnesium ion binding"/>
    <property type="evidence" value="ECO:0007669"/>
    <property type="project" value="TreeGrafter"/>
</dbReference>
<dbReference type="Proteomes" id="UP000028545">
    <property type="component" value="Unassembled WGS sequence"/>
</dbReference>
<dbReference type="GeneID" id="27727551"/>
<dbReference type="GO" id="GO:0050897">
    <property type="term" value="F:cobalt ion binding"/>
    <property type="evidence" value="ECO:0007669"/>
    <property type="project" value="TreeGrafter"/>
</dbReference>
<dbReference type="GO" id="GO:0005886">
    <property type="term" value="C:plasma membrane"/>
    <property type="evidence" value="ECO:0007669"/>
    <property type="project" value="UniProtKB-SubCell"/>
</dbReference>
<feature type="transmembrane region" description="Helical" evidence="6">
    <location>
        <begin position="629"/>
        <end position="650"/>
    </location>
</feature>
<evidence type="ECO:0000256" key="5">
    <source>
        <dbReference type="SAM" id="MobiDB-lite"/>
    </source>
</evidence>
<dbReference type="InterPro" id="IPR002523">
    <property type="entry name" value="MgTranspt_CorA/ZnTranspt_ZntB"/>
</dbReference>
<comment type="caution">
    <text evidence="7">The sequence shown here is derived from an EMBL/GenBank/DDBJ whole genome shotgun (WGS) entry which is preliminary data.</text>
</comment>
<accession>A0A084FZQ5</accession>
<feature type="compositionally biased region" description="Basic and acidic residues" evidence="5">
    <location>
        <begin position="65"/>
        <end position="75"/>
    </location>
</feature>
<dbReference type="SUPFAM" id="SSF144083">
    <property type="entry name" value="Magnesium transport protein CorA, transmembrane region"/>
    <property type="match status" value="1"/>
</dbReference>
<dbReference type="InterPro" id="IPR045863">
    <property type="entry name" value="CorA_TM1_TM2"/>
</dbReference>
<dbReference type="PANTHER" id="PTHR46494">
    <property type="entry name" value="CORA FAMILY METAL ION TRANSPORTER (EUROFUNG)"/>
    <property type="match status" value="1"/>
</dbReference>
<evidence type="ECO:0000256" key="1">
    <source>
        <dbReference type="ARBA" id="ARBA00004651"/>
    </source>
</evidence>
<evidence type="ECO:0000313" key="7">
    <source>
        <dbReference type="EMBL" id="KEZ40567.1"/>
    </source>
</evidence>
<feature type="region of interest" description="Disordered" evidence="5">
    <location>
        <begin position="1"/>
        <end position="81"/>
    </location>
</feature>
<dbReference type="HOGENOM" id="CLU_027098_0_0_1"/>
<gene>
    <name evidence="7" type="ORF">SAPIO_CDS8479</name>
</gene>
<name>A0A084FZQ5_PSEDA</name>
<dbReference type="OrthoDB" id="5430750at2759"/>
<dbReference type="GO" id="GO:0015095">
    <property type="term" value="F:magnesium ion transmembrane transporter activity"/>
    <property type="evidence" value="ECO:0007669"/>
    <property type="project" value="TreeGrafter"/>
</dbReference>
<protein>
    <submittedName>
        <fullName evidence="7">Uncharacterized protein</fullName>
    </submittedName>
</protein>
<dbReference type="VEuPathDB" id="FungiDB:SAPIO_CDS8479"/>
<feature type="transmembrane region" description="Helical" evidence="6">
    <location>
        <begin position="592"/>
        <end position="609"/>
    </location>
</feature>
<evidence type="ECO:0000256" key="6">
    <source>
        <dbReference type="SAM" id="Phobius"/>
    </source>
</evidence>
<comment type="subcellular location">
    <subcellularLocation>
        <location evidence="1">Cell membrane</location>
        <topology evidence="1">Multi-pass membrane protein</topology>
    </subcellularLocation>
</comment>
<reference evidence="7 8" key="1">
    <citation type="journal article" date="2014" name="Genome Announc.">
        <title>Draft genome sequence of the pathogenic fungus Scedosporium apiospermum.</title>
        <authorList>
            <person name="Vandeputte P."/>
            <person name="Ghamrawi S."/>
            <person name="Rechenmann M."/>
            <person name="Iltis A."/>
            <person name="Giraud S."/>
            <person name="Fleury M."/>
            <person name="Thornton C."/>
            <person name="Delhaes L."/>
            <person name="Meyer W."/>
            <person name="Papon N."/>
            <person name="Bouchara J.P."/>
        </authorList>
    </citation>
    <scope>NUCLEOTIDE SEQUENCE [LARGE SCALE GENOMIC DNA]</scope>
    <source>
        <strain evidence="7 8">IHEM 14462</strain>
    </source>
</reference>
<sequence>MSPSDDGDAPPHEKESSSTAVTETSDPIPDHTPSPATLEVPLPRLQVPSQPKYTRPLPSETATRLAKEPLNEARRRSNNTRSTRHILLHFTGSVPRYTNPEEERRKAEWETKRKSALEAMERVAEPGKRSRLSHLWRVTTRSEKLRMHHEPEDCDARQACNFWFPQPASVPIHICDFRHEGGSRYTDTLGHIENWFESKPDDVNVRWIHVPLGKGTLQSTIEDMFRYTGSGEIGKPFLKGSPDPSWNYPELSMLTFVNQERYIEKMDAFRFLSNLEVLANGVGDDPLQGLTRRQINDVTWRADHIGKPIDFWDIVRADFPNPLPERFLGQSSNTNVKGPLPTENDKQAISEHGHFLNSMLMSCQLRAFHRSDGYLLTFSNQTGVDYLGKPFQEWLQQPDQFMADSETSILAHVAENFTSSGTSRWHFPTVEWLIVYIMTEAATVPHNIRQGRNSTSLLTAYQDIARELKQRQKRPWERGESPRLVRRYLNCLEELRAIADLARQKVGILNGMLIDAERFEAEYAKEGILPNDDDERETMKERIEWAIDMVKEQRDDSKFLVDYFETALTELFQLRSIEQNEMAIVADSQNKAVLLFTGVTIVFLPLSFFTSYFGMNLQGVVDTNKDESYFWSVCGSIAFVMVLSIVAYAFRVDLNRQLHMRSLAKMKAIKGL</sequence>
<dbReference type="Gene3D" id="1.20.58.340">
    <property type="entry name" value="Magnesium transport protein CorA, transmembrane region"/>
    <property type="match status" value="1"/>
</dbReference>
<keyword evidence="4 6" id="KW-0472">Membrane</keyword>
<dbReference type="RefSeq" id="XP_016640366.1">
    <property type="nucleotide sequence ID" value="XM_016790103.1"/>
</dbReference>
<proteinExistence type="predicted"/>
<dbReference type="PANTHER" id="PTHR46494:SF1">
    <property type="entry name" value="CORA FAMILY METAL ION TRANSPORTER (EUROFUNG)"/>
    <property type="match status" value="1"/>
</dbReference>
<dbReference type="KEGG" id="sapo:SAPIO_CDS8479"/>
<evidence type="ECO:0000256" key="2">
    <source>
        <dbReference type="ARBA" id="ARBA00022692"/>
    </source>
</evidence>
<dbReference type="EMBL" id="JOWA01000121">
    <property type="protein sequence ID" value="KEZ40567.1"/>
    <property type="molecule type" value="Genomic_DNA"/>
</dbReference>
<keyword evidence="2 6" id="KW-0812">Transmembrane</keyword>
<keyword evidence="8" id="KW-1185">Reference proteome</keyword>